<dbReference type="Proteomes" id="UP000184038">
    <property type="component" value="Unassembled WGS sequence"/>
</dbReference>
<dbReference type="STRING" id="1120996.SAMN02746066_02330"/>
<gene>
    <name evidence="4" type="ORF">SAMN02746066_02330</name>
</gene>
<keyword evidence="5" id="KW-1185">Reference proteome</keyword>
<dbReference type="SUPFAM" id="SSF51445">
    <property type="entry name" value="(Trans)glycosidases"/>
    <property type="match status" value="1"/>
</dbReference>
<name>A0A1M7JJY9_9FIRM</name>
<dbReference type="InterPro" id="IPR013780">
    <property type="entry name" value="Glyco_hydro_b"/>
</dbReference>
<dbReference type="CDD" id="cd14745">
    <property type="entry name" value="GH66"/>
    <property type="match status" value="1"/>
</dbReference>
<evidence type="ECO:0000313" key="5">
    <source>
        <dbReference type="Proteomes" id="UP000184038"/>
    </source>
</evidence>
<feature type="signal peptide" evidence="3">
    <location>
        <begin position="1"/>
        <end position="22"/>
    </location>
</feature>
<dbReference type="EMBL" id="FRCP01000011">
    <property type="protein sequence ID" value="SHM53276.1"/>
    <property type="molecule type" value="Genomic_DNA"/>
</dbReference>
<feature type="chain" id="PRO_5038663411" evidence="3">
    <location>
        <begin position="23"/>
        <end position="631"/>
    </location>
</feature>
<evidence type="ECO:0000313" key="4">
    <source>
        <dbReference type="EMBL" id="SHM53276.1"/>
    </source>
</evidence>
<dbReference type="InterPro" id="IPR025092">
    <property type="entry name" value="Glyco_hydro_66"/>
</dbReference>
<accession>A0A1M7JJY9</accession>
<dbReference type="InterPro" id="IPR013783">
    <property type="entry name" value="Ig-like_fold"/>
</dbReference>
<evidence type="ECO:0000256" key="2">
    <source>
        <dbReference type="ARBA" id="ARBA00022729"/>
    </source>
</evidence>
<evidence type="ECO:0000256" key="1">
    <source>
        <dbReference type="ARBA" id="ARBA00010837"/>
    </source>
</evidence>
<dbReference type="Pfam" id="PF13199">
    <property type="entry name" value="Glyco_hydro_66"/>
    <property type="match status" value="1"/>
</dbReference>
<dbReference type="Gene3D" id="2.60.40.1180">
    <property type="entry name" value="Golgi alpha-mannosidase II"/>
    <property type="match status" value="1"/>
</dbReference>
<evidence type="ECO:0000256" key="3">
    <source>
        <dbReference type="SAM" id="SignalP"/>
    </source>
</evidence>
<dbReference type="PROSITE" id="PS51257">
    <property type="entry name" value="PROKAR_LIPOPROTEIN"/>
    <property type="match status" value="1"/>
</dbReference>
<protein>
    <submittedName>
        <fullName evidence="4">Dextranase</fullName>
    </submittedName>
</protein>
<reference evidence="4 5" key="1">
    <citation type="submission" date="2016-11" db="EMBL/GenBank/DDBJ databases">
        <authorList>
            <person name="Jaros S."/>
            <person name="Januszkiewicz K."/>
            <person name="Wedrychowicz H."/>
        </authorList>
    </citation>
    <scope>NUCLEOTIDE SEQUENCE [LARGE SCALE GENOMIC DNA]</scope>
    <source>
        <strain evidence="4 5">DSM 15930</strain>
    </source>
</reference>
<comment type="similarity">
    <text evidence="1">Belongs to the glycosyl hydrolase 66 family.</text>
</comment>
<sequence length="631" mass="72096">MKKRIRLISLLLVVILAMTSCKIDREEEGMNTITCKIVGTDKVRYNPGEKASITIEIENLFEKERDIMVVLSANYLSEPVGDEESLKIQVDKQGVQTVTLNWQTPEEDYKGYLLEVRLEDKKGKMLSQDTIGVDVSSSWVKFPRYGYLCDFEEGVDATDKIDRMNRYHINGIEYYDWQYLHHMPVADTVSEDGAGMWQDWAGRSIDGDAILSYIKEAKEKNMVNMAYNMIYAGSDTFFTNRDGKSTKANDWKLYFAEDNDRGSGEFSFHMGTSPNGNGNLFFLNPLNNEWQEYIFDQELKALRTFGFDGWHGDTVGDWGKMTTSEGKPLGFNKAGDPIYLVTDTYTDFLNAAKDALGDYYLSFNPVGAKGIENANVSNSDVLYTEFWPWDKDREDGTYDTYSSLVSEVERTMEDSKNQSFDGKGKSLVVKAYINYEKTNGEMNTPSVLLCDAAVYAAGGSRLELGNGDRMLHKEYYPDDNVLMSEELTERMKRMSDFVVAYENLLRDGQATVENTVEVEEHSYSNTGESDTIWVYSRADADYEIVHFINLLGTDNLWRDEIGKKKTPEKVCNLKVTYYSDSKIKKIFLASPDTEYGASTELKFVSVKDEKGIKYTFEIPSLEYWDMVYMEK</sequence>
<dbReference type="AlphaFoldDB" id="A0A1M7JJY9"/>
<dbReference type="InterPro" id="IPR017853">
    <property type="entry name" value="GH"/>
</dbReference>
<keyword evidence="2 3" id="KW-0732">Signal</keyword>
<dbReference type="Gene3D" id="3.20.20.80">
    <property type="entry name" value="Glycosidases"/>
    <property type="match status" value="1"/>
</dbReference>
<organism evidence="4 5">
    <name type="scientific">Anaerosporobacter mobilis DSM 15930</name>
    <dbReference type="NCBI Taxonomy" id="1120996"/>
    <lineage>
        <taxon>Bacteria</taxon>
        <taxon>Bacillati</taxon>
        <taxon>Bacillota</taxon>
        <taxon>Clostridia</taxon>
        <taxon>Lachnospirales</taxon>
        <taxon>Lachnospiraceae</taxon>
        <taxon>Anaerosporobacter</taxon>
    </lineage>
</organism>
<dbReference type="Gene3D" id="2.60.40.10">
    <property type="entry name" value="Immunoglobulins"/>
    <property type="match status" value="1"/>
</dbReference>
<proteinExistence type="inferred from homology"/>